<evidence type="ECO:0000259" key="1">
    <source>
        <dbReference type="Pfam" id="PF08242"/>
    </source>
</evidence>
<accession>A0ABQ5VZ53</accession>
<dbReference type="CDD" id="cd02440">
    <property type="entry name" value="AdoMet_MTases"/>
    <property type="match status" value="1"/>
</dbReference>
<dbReference type="Gene3D" id="3.40.50.150">
    <property type="entry name" value="Vaccinia Virus protein VP39"/>
    <property type="match status" value="1"/>
</dbReference>
<reference evidence="3" key="1">
    <citation type="journal article" date="2019" name="Int. J. Syst. Evol. Microbiol.">
        <title>The Global Catalogue of Microorganisms (GCM) 10K type strain sequencing project: providing services to taxonomists for standard genome sequencing and annotation.</title>
        <authorList>
            <consortium name="The Broad Institute Genomics Platform"/>
            <consortium name="The Broad Institute Genome Sequencing Center for Infectious Disease"/>
            <person name="Wu L."/>
            <person name="Ma J."/>
        </authorList>
    </citation>
    <scope>NUCLEOTIDE SEQUENCE [LARGE SCALE GENOMIC DNA]</scope>
    <source>
        <strain evidence="3">NBRC 112416</strain>
    </source>
</reference>
<feature type="domain" description="Methyltransferase type 12" evidence="1">
    <location>
        <begin position="152"/>
        <end position="242"/>
    </location>
</feature>
<dbReference type="InterPro" id="IPR013217">
    <property type="entry name" value="Methyltransf_12"/>
</dbReference>
<keyword evidence="2" id="KW-0489">Methyltransferase</keyword>
<dbReference type="SUPFAM" id="SSF48452">
    <property type="entry name" value="TPR-like"/>
    <property type="match status" value="1"/>
</dbReference>
<keyword evidence="2" id="KW-0808">Transferase</keyword>
<sequence length="331" mass="35329">MIKAFHSSGDMVADRRADYARRLAEAGDFSSAAELIEQALELVPVWTAGWDFLGLYCEKAGDIAGAISAWRHLEALDDAGIFGAQLKLAAHGAASAGDSTAVGYVEALFDQYAPRFERALVQSLGYRVPERLDGFIGEVMAEKSIAAFAEAIDLGCGTGLMGERLRSKVSFLEGVDLSAAMIAETGRKGIYDRLAKAELVRFLNDYGTGVDLITAADVFIYCGVLPPVLAAAARVMRPGALLAFSLEAHDGPEPQFLRPSLRYAHAPEPTRQAIADAGLDILRFERAALRQDRGAPIEGLLIVAQKPPAAPVVLDLAGETVIADMEPEAIN</sequence>
<dbReference type="InterPro" id="IPR029063">
    <property type="entry name" value="SAM-dependent_MTases_sf"/>
</dbReference>
<dbReference type="RefSeq" id="WP_284338308.1">
    <property type="nucleotide sequence ID" value="NZ_BSNS01000001.1"/>
</dbReference>
<evidence type="ECO:0000313" key="2">
    <source>
        <dbReference type="EMBL" id="GLQ52841.1"/>
    </source>
</evidence>
<protein>
    <submittedName>
        <fullName evidence="2">Methyltransferase</fullName>
    </submittedName>
</protein>
<name>A0ABQ5VZ53_9HYPH</name>
<dbReference type="Gene3D" id="1.25.40.10">
    <property type="entry name" value="Tetratricopeptide repeat domain"/>
    <property type="match status" value="1"/>
</dbReference>
<dbReference type="Pfam" id="PF08242">
    <property type="entry name" value="Methyltransf_12"/>
    <property type="match status" value="1"/>
</dbReference>
<dbReference type="EMBL" id="BSNS01000001">
    <property type="protein sequence ID" value="GLQ52841.1"/>
    <property type="molecule type" value="Genomic_DNA"/>
</dbReference>
<comment type="caution">
    <text evidence="2">The sequence shown here is derived from an EMBL/GenBank/DDBJ whole genome shotgun (WGS) entry which is preliminary data.</text>
</comment>
<dbReference type="GO" id="GO:0032259">
    <property type="term" value="P:methylation"/>
    <property type="evidence" value="ECO:0007669"/>
    <property type="project" value="UniProtKB-KW"/>
</dbReference>
<dbReference type="GO" id="GO:0008168">
    <property type="term" value="F:methyltransferase activity"/>
    <property type="evidence" value="ECO:0007669"/>
    <property type="project" value="UniProtKB-KW"/>
</dbReference>
<proteinExistence type="predicted"/>
<keyword evidence="3" id="KW-1185">Reference proteome</keyword>
<evidence type="ECO:0000313" key="3">
    <source>
        <dbReference type="Proteomes" id="UP001156691"/>
    </source>
</evidence>
<dbReference type="Proteomes" id="UP001156691">
    <property type="component" value="Unassembled WGS sequence"/>
</dbReference>
<dbReference type="SUPFAM" id="SSF53335">
    <property type="entry name" value="S-adenosyl-L-methionine-dependent methyltransferases"/>
    <property type="match status" value="1"/>
</dbReference>
<gene>
    <name evidence="2" type="ORF">GCM10010862_00990</name>
</gene>
<dbReference type="InterPro" id="IPR011990">
    <property type="entry name" value="TPR-like_helical_dom_sf"/>
</dbReference>
<organism evidence="2 3">
    <name type="scientific">Devosia nitrariae</name>
    <dbReference type="NCBI Taxonomy" id="2071872"/>
    <lineage>
        <taxon>Bacteria</taxon>
        <taxon>Pseudomonadati</taxon>
        <taxon>Pseudomonadota</taxon>
        <taxon>Alphaproteobacteria</taxon>
        <taxon>Hyphomicrobiales</taxon>
        <taxon>Devosiaceae</taxon>
        <taxon>Devosia</taxon>
    </lineage>
</organism>